<reference evidence="1 2" key="1">
    <citation type="submission" date="2017-02" db="EMBL/GenBank/DDBJ databases">
        <title>The new phylogeny of genus Mycobacterium.</title>
        <authorList>
            <person name="Tortoli E."/>
            <person name="Trovato A."/>
            <person name="Cirillo D.M."/>
        </authorList>
    </citation>
    <scope>NUCLEOTIDE SEQUENCE [LARGE SCALE GENOMIC DNA]</scope>
    <source>
        <strain evidence="1 2">FI-09383</strain>
    </source>
</reference>
<gene>
    <name evidence="1" type="ORF">BST23_01510</name>
</gene>
<proteinExistence type="predicted"/>
<dbReference type="AlphaFoldDB" id="A0A1X0DAC3"/>
<name>A0A1X0DAC3_9MYCO</name>
<evidence type="ECO:0000313" key="1">
    <source>
        <dbReference type="EMBL" id="ORA69354.1"/>
    </source>
</evidence>
<accession>A0A1X0DAC3</accession>
<dbReference type="OrthoDB" id="4634408at2"/>
<organism evidence="1 2">
    <name type="scientific">Mycolicibacterium elephantis</name>
    <dbReference type="NCBI Taxonomy" id="81858"/>
    <lineage>
        <taxon>Bacteria</taxon>
        <taxon>Bacillati</taxon>
        <taxon>Actinomycetota</taxon>
        <taxon>Actinomycetes</taxon>
        <taxon>Mycobacteriales</taxon>
        <taxon>Mycobacteriaceae</taxon>
        <taxon>Mycolicibacterium</taxon>
    </lineage>
</organism>
<comment type="caution">
    <text evidence="1">The sequence shown here is derived from an EMBL/GenBank/DDBJ whole genome shotgun (WGS) entry which is preliminary data.</text>
</comment>
<dbReference type="RefSeq" id="WP_083042277.1">
    <property type="nucleotide sequence ID" value="NZ_MVHP01000001.1"/>
</dbReference>
<evidence type="ECO:0000313" key="2">
    <source>
        <dbReference type="Proteomes" id="UP000192772"/>
    </source>
</evidence>
<dbReference type="STRING" id="81858.BST23_01510"/>
<dbReference type="Proteomes" id="UP000192772">
    <property type="component" value="Unassembled WGS sequence"/>
</dbReference>
<sequence>MTVLIEEAVGEDGLGNTIFEYVPYVVPAIVWPLDTSAAVQQGAETVTSRYRMALKAGVVEIPVNTSGIKLSWGPYQFDEDDSTSGMNIDGAVEPHYVRGRLHHYELTSADVA</sequence>
<protein>
    <submittedName>
        <fullName evidence="1">Uncharacterized protein</fullName>
    </submittedName>
</protein>
<dbReference type="EMBL" id="MVHP01000001">
    <property type="protein sequence ID" value="ORA69354.1"/>
    <property type="molecule type" value="Genomic_DNA"/>
</dbReference>